<keyword evidence="5" id="KW-1185">Reference proteome</keyword>
<evidence type="ECO:0000313" key="4">
    <source>
        <dbReference type="EnsemblPlants" id="QL08p033134:mrna"/>
    </source>
</evidence>
<feature type="domain" description="At1g61900-like C-terminal" evidence="3">
    <location>
        <begin position="279"/>
        <end position="352"/>
    </location>
</feature>
<name>A0A7N2MBG4_QUELO</name>
<dbReference type="InParanoid" id="A0A7N2MBG4"/>
<feature type="signal peptide" evidence="1">
    <location>
        <begin position="1"/>
        <end position="26"/>
    </location>
</feature>
<evidence type="ECO:0008006" key="6">
    <source>
        <dbReference type="Google" id="ProtNLM"/>
    </source>
</evidence>
<dbReference type="GO" id="GO:0005886">
    <property type="term" value="C:plasma membrane"/>
    <property type="evidence" value="ECO:0007669"/>
    <property type="project" value="TreeGrafter"/>
</dbReference>
<proteinExistence type="predicted"/>
<dbReference type="InterPro" id="IPR043891">
    <property type="entry name" value="SPARK"/>
</dbReference>
<protein>
    <recommendedName>
        <fullName evidence="6">SPARK domain-containing protein</fullName>
    </recommendedName>
</protein>
<dbReference type="InterPro" id="IPR059003">
    <property type="entry name" value="At1g61900_C"/>
</dbReference>
<organism evidence="4 5">
    <name type="scientific">Quercus lobata</name>
    <name type="common">Valley oak</name>
    <dbReference type="NCBI Taxonomy" id="97700"/>
    <lineage>
        <taxon>Eukaryota</taxon>
        <taxon>Viridiplantae</taxon>
        <taxon>Streptophyta</taxon>
        <taxon>Embryophyta</taxon>
        <taxon>Tracheophyta</taxon>
        <taxon>Spermatophyta</taxon>
        <taxon>Magnoliopsida</taxon>
        <taxon>eudicotyledons</taxon>
        <taxon>Gunneridae</taxon>
        <taxon>Pentapetalae</taxon>
        <taxon>rosids</taxon>
        <taxon>fabids</taxon>
        <taxon>Fagales</taxon>
        <taxon>Fagaceae</taxon>
        <taxon>Quercus</taxon>
    </lineage>
</organism>
<dbReference type="InterPro" id="IPR040336">
    <property type="entry name" value="At1g61900-like"/>
</dbReference>
<dbReference type="PANTHER" id="PTHR33831:SF8">
    <property type="entry name" value="SPARK DOMAIN-CONTAINING PROTEIN"/>
    <property type="match status" value="1"/>
</dbReference>
<dbReference type="OMA" id="NISKECG"/>
<evidence type="ECO:0000259" key="2">
    <source>
        <dbReference type="Pfam" id="PF19160"/>
    </source>
</evidence>
<evidence type="ECO:0000259" key="3">
    <source>
        <dbReference type="Pfam" id="PF26584"/>
    </source>
</evidence>
<dbReference type="AlphaFoldDB" id="A0A7N2MBG4"/>
<dbReference type="Proteomes" id="UP000594261">
    <property type="component" value="Chromosome 8"/>
</dbReference>
<reference evidence="4 5" key="1">
    <citation type="journal article" date="2016" name="G3 (Bethesda)">
        <title>First Draft Assembly and Annotation of the Genome of a California Endemic Oak Quercus lobata Nee (Fagaceae).</title>
        <authorList>
            <person name="Sork V.L."/>
            <person name="Fitz-Gibbon S.T."/>
            <person name="Puiu D."/>
            <person name="Crepeau M."/>
            <person name="Gugger P.F."/>
            <person name="Sherman R."/>
            <person name="Stevens K."/>
            <person name="Langley C.H."/>
            <person name="Pellegrini M."/>
            <person name="Salzberg S.L."/>
        </authorList>
    </citation>
    <scope>NUCLEOTIDE SEQUENCE [LARGE SCALE GENOMIC DNA]</scope>
    <source>
        <strain evidence="4 5">cv. SW786</strain>
    </source>
</reference>
<evidence type="ECO:0000256" key="1">
    <source>
        <dbReference type="SAM" id="SignalP"/>
    </source>
</evidence>
<dbReference type="Gramene" id="QL08p033134:mrna">
    <property type="protein sequence ID" value="QL08p033134:mrna"/>
    <property type="gene ID" value="QL08p033134"/>
</dbReference>
<feature type="domain" description="SPARK" evidence="2">
    <location>
        <begin position="79"/>
        <end position="227"/>
    </location>
</feature>
<feature type="chain" id="PRO_5029635055" description="SPARK domain-containing protein" evidence="1">
    <location>
        <begin position="27"/>
        <end position="447"/>
    </location>
</feature>
<dbReference type="PANTHER" id="PTHR33831">
    <property type="entry name" value="GPI-ANCHORED PROTEIN"/>
    <property type="match status" value="1"/>
</dbReference>
<evidence type="ECO:0000313" key="5">
    <source>
        <dbReference type="Proteomes" id="UP000594261"/>
    </source>
</evidence>
<reference evidence="4" key="2">
    <citation type="submission" date="2021-01" db="UniProtKB">
        <authorList>
            <consortium name="EnsemblPlants"/>
        </authorList>
    </citation>
    <scope>IDENTIFICATION</scope>
</reference>
<dbReference type="EnsemblPlants" id="QL08p033134:mrna">
    <property type="protein sequence ID" value="QL08p033134:mrna"/>
    <property type="gene ID" value="QL08p033134"/>
</dbReference>
<sequence>MGQRVSFTPTIQLALFLLLCLCESYCAPLTSTKDSVLMEIKSTALAPDISPSGDAQPFIPLLAPSPLTPFTNNTVPILSGLCTLNFSAAESVISITATDCWASFAPYLANVVCCPQFDATLVIIIGQSSKYSGILALNRTHSKHCLSDVEKILVSQGANDNLQNICSFHPENLTEASCPVTDVDEFERIVDSSGLLAACGRIDPVNECCTQVCQIAILDAARKIALNGMSNTDGASISPDLSRRIDDCTNLVLRFLASRLDPSSANSVLRGLSNCNVNKVCPLVFPNMTDVVKECGSVTSNQTSCCKSMESYVSQLQQQSFLTNLQALKCAASLGMRLQKNNISYDVYNLCHINLKDFSLQESGCLLPSSPSDATYDKTSGISFICDLNDNIAAPWPSKSYAPASSCNKTTKLPALPTATSSQSGHCTEDLMFTLLVIFSLVITMLL</sequence>
<dbReference type="Pfam" id="PF26584">
    <property type="entry name" value="At1g61900"/>
    <property type="match status" value="1"/>
</dbReference>
<dbReference type="EMBL" id="LRBV02000008">
    <property type="status" value="NOT_ANNOTATED_CDS"/>
    <property type="molecule type" value="Genomic_DNA"/>
</dbReference>
<dbReference type="Pfam" id="PF19160">
    <property type="entry name" value="SPARK"/>
    <property type="match status" value="1"/>
</dbReference>
<accession>A0A7N2MBG4</accession>
<keyword evidence="1" id="KW-0732">Signal</keyword>